<dbReference type="RefSeq" id="WP_270950688.1">
    <property type="nucleotide sequence ID" value="NZ_JAQGLA010000037.1"/>
</dbReference>
<dbReference type="Pfam" id="PF04341">
    <property type="entry name" value="DUF485"/>
    <property type="match status" value="1"/>
</dbReference>
<dbReference type="Proteomes" id="UP001210380">
    <property type="component" value="Unassembled WGS sequence"/>
</dbReference>
<keyword evidence="2" id="KW-1133">Transmembrane helix</keyword>
<protein>
    <submittedName>
        <fullName evidence="3">DUF485 domain-containing protein</fullName>
    </submittedName>
</protein>
<evidence type="ECO:0000256" key="2">
    <source>
        <dbReference type="SAM" id="Phobius"/>
    </source>
</evidence>
<keyword evidence="2" id="KW-0812">Transmembrane</keyword>
<gene>
    <name evidence="3" type="ORF">OU415_21305</name>
</gene>
<evidence type="ECO:0000313" key="4">
    <source>
        <dbReference type="Proteomes" id="UP001210380"/>
    </source>
</evidence>
<accession>A0ABT4V209</accession>
<dbReference type="EMBL" id="JAQGLA010000037">
    <property type="protein sequence ID" value="MDA3627985.1"/>
    <property type="molecule type" value="Genomic_DNA"/>
</dbReference>
<dbReference type="PANTHER" id="PTHR38441">
    <property type="entry name" value="INTEGRAL MEMBRANE PROTEIN-RELATED"/>
    <property type="match status" value="1"/>
</dbReference>
<keyword evidence="4" id="KW-1185">Reference proteome</keyword>
<keyword evidence="2" id="KW-0472">Membrane</keyword>
<dbReference type="InterPro" id="IPR007436">
    <property type="entry name" value="DUF485"/>
</dbReference>
<proteinExistence type="predicted"/>
<reference evidence="3 4" key="1">
    <citation type="submission" date="2022-11" db="EMBL/GenBank/DDBJ databases">
        <title>Draft genome sequence of Saccharopolyspora sp. WRP15-2 isolated from rhizosphere soils of wild rice in Thailand.</title>
        <authorList>
            <person name="Duangmal K."/>
            <person name="Kammanee S."/>
            <person name="Muangham S."/>
        </authorList>
    </citation>
    <scope>NUCLEOTIDE SEQUENCE [LARGE SCALE GENOMIC DNA]</scope>
    <source>
        <strain evidence="3 4">WRP15-2</strain>
    </source>
</reference>
<comment type="caution">
    <text evidence="3">The sequence shown here is derived from an EMBL/GenBank/DDBJ whole genome shotgun (WGS) entry which is preliminary data.</text>
</comment>
<evidence type="ECO:0000256" key="1">
    <source>
        <dbReference type="SAM" id="MobiDB-lite"/>
    </source>
</evidence>
<evidence type="ECO:0000313" key="3">
    <source>
        <dbReference type="EMBL" id="MDA3627985.1"/>
    </source>
</evidence>
<feature type="region of interest" description="Disordered" evidence="1">
    <location>
        <begin position="1"/>
        <end position="34"/>
    </location>
</feature>
<organism evidence="3 4">
    <name type="scientific">Saccharopolyspora oryzae</name>
    <dbReference type="NCBI Taxonomy" id="2997343"/>
    <lineage>
        <taxon>Bacteria</taxon>
        <taxon>Bacillati</taxon>
        <taxon>Actinomycetota</taxon>
        <taxon>Actinomycetes</taxon>
        <taxon>Pseudonocardiales</taxon>
        <taxon>Pseudonocardiaceae</taxon>
        <taxon>Saccharopolyspora</taxon>
    </lineage>
</organism>
<feature type="transmembrane region" description="Helical" evidence="2">
    <location>
        <begin position="53"/>
        <end position="75"/>
    </location>
</feature>
<name>A0ABT4V209_9PSEU</name>
<feature type="transmembrane region" description="Helical" evidence="2">
    <location>
        <begin position="87"/>
        <end position="109"/>
    </location>
</feature>
<sequence length="133" mass="14905">MPNATQRPPAPPAATFGQIDKSAPAPQRPGPPDYVEIAQRQDFQELRSSLHRFVFPMSAAFLLWYVGYVVMAAYLPEFMAIRLVGEINVGLVLGIGQFATTILITALYLRYTARHVDPRIRQLHLDVTGEEPR</sequence>
<dbReference type="PANTHER" id="PTHR38441:SF1">
    <property type="entry name" value="MEMBRANE PROTEIN"/>
    <property type="match status" value="1"/>
</dbReference>